<evidence type="ECO:0000256" key="6">
    <source>
        <dbReference type="PROSITE-ProRule" id="PRU10141"/>
    </source>
</evidence>
<dbReference type="PANTHER" id="PTHR24416:SF620">
    <property type="entry name" value="TYROSINE-PROTEIN KINASE RECEPTOR TORSO"/>
    <property type="match status" value="1"/>
</dbReference>
<dbReference type="Gene3D" id="1.10.510.10">
    <property type="entry name" value="Transferase(Phosphotransferase) domain 1"/>
    <property type="match status" value="1"/>
</dbReference>
<dbReference type="PROSITE" id="PS00107">
    <property type="entry name" value="PROTEIN_KINASE_ATP"/>
    <property type="match status" value="1"/>
</dbReference>
<keyword evidence="11" id="KW-0675">Receptor</keyword>
<dbReference type="InterPro" id="IPR050122">
    <property type="entry name" value="RTK"/>
</dbReference>
<sequence>MLLFYAKYAFLFWLFIDDNQGDLILMRELSKEELLLNVTACTKRCLLTIPNKNFSSCYGYCSENGTDLMPATPHKIQENFFLNLVCRTESELSFRIKWVQHARDNATQAMPDAMFIIRFDRIFDDVNLESTFYVSDESFFTLKDLEAIAAHNITALAVHADGAYSFIAIQESYRTLKRGYQPSKMGNVRLKEFEEQPGDRQHIAAKVEWQPSAERNCYFDMIYFSKDSQIMDAPTPIEFRDPRSLYSYTIPNLKFGEQFMVGIRTVNIMNMLESSLQWLVLHVPSCLDWFHYNYTLCPPLKPVNVSVQQSHFDQDILTLNISWARPRQLPDNYTLYIFDLHVNSNHMKYLVDGSANHYYIPNITILGASFEVHLVAYTEGGRNATVLPVDKIDLQFWMLESTQINFMVLFIVTLCLILGLCWLSLRRQKQRQECQKLETKELKAAPNQSSDFHLSLVNNNSSRLLATLAAEDNFELDDELEVDPHAVLLQDVLGEGAFGLVRRGVYKQRQVAVKLLKDHPNEEDVQAFKCEIEMLRAVGRHPNIVGIVGYSTRCSNRMMLLTEYCGLGSLQNYLRDEWKFQQERSARNMHVKLNLVQQKHHSMRSGHLSYNDTRIEDINRSMLSTLEEESETDLSRNSSRQDTSFKWNKGTLAADNKSYGLHGIENIEANAGPTVAAVATLKNLLKRSQKEKQSDKNTCCTASFENQEYFNTPAVEQELERQPLKYADLLDIAQQVAVGMDFLAQNKIVHRDLAARNVLISMDLTIKIADFGLSRDVYHENVYRKSGGSGKLPIKWLALESLTHQVYTSQSDVWSFGVLLYEITTLGGMPYPSISPRDLLQLLRQGQRMKQPEGCTDEVFALMTSCWCSIPGNRPTFAQLKQQLDAMILASNEQPMRLQKQLKRQLTQTDNPHSKVEQLPQHDEPYLQPCA</sequence>
<dbReference type="PROSITE" id="PS00109">
    <property type="entry name" value="PROTEIN_KINASE_TYR"/>
    <property type="match status" value="1"/>
</dbReference>
<evidence type="ECO:0000256" key="8">
    <source>
        <dbReference type="SAM" id="Phobius"/>
    </source>
</evidence>
<accession>A0ABM1PGV8</accession>
<feature type="region of interest" description="Disordered" evidence="7">
    <location>
        <begin position="902"/>
        <end position="931"/>
    </location>
</feature>
<proteinExistence type="predicted"/>
<dbReference type="InterPro" id="IPR011009">
    <property type="entry name" value="Kinase-like_dom_sf"/>
</dbReference>
<dbReference type="InterPro" id="IPR000719">
    <property type="entry name" value="Prot_kinase_dom"/>
</dbReference>
<evidence type="ECO:0000256" key="1">
    <source>
        <dbReference type="ARBA" id="ARBA00004167"/>
    </source>
</evidence>
<keyword evidence="3" id="KW-0808">Transferase</keyword>
<dbReference type="GO" id="GO:0016301">
    <property type="term" value="F:kinase activity"/>
    <property type="evidence" value="ECO:0007669"/>
    <property type="project" value="UniProtKB-KW"/>
</dbReference>
<dbReference type="GeneID" id="108616021"/>
<dbReference type="InterPro" id="IPR001245">
    <property type="entry name" value="Ser-Thr/Tyr_kinase_cat_dom"/>
</dbReference>
<keyword evidence="8" id="KW-0812">Transmembrane</keyword>
<dbReference type="Pfam" id="PF07714">
    <property type="entry name" value="PK_Tyr_Ser-Thr"/>
    <property type="match status" value="1"/>
</dbReference>
<protein>
    <recommendedName>
        <fullName evidence="2">receptor protein-tyrosine kinase</fullName>
        <ecNumber evidence="2">2.7.10.1</ecNumber>
    </recommendedName>
</protein>
<dbReference type="PROSITE" id="PS50011">
    <property type="entry name" value="PROTEIN_KINASE_DOM"/>
    <property type="match status" value="1"/>
</dbReference>
<comment type="catalytic activity">
    <reaction evidence="5">
        <text>L-tyrosyl-[protein] + ATP = O-phospho-L-tyrosyl-[protein] + ADP + H(+)</text>
        <dbReference type="Rhea" id="RHEA:10596"/>
        <dbReference type="Rhea" id="RHEA-COMP:10136"/>
        <dbReference type="Rhea" id="RHEA-COMP:20101"/>
        <dbReference type="ChEBI" id="CHEBI:15378"/>
        <dbReference type="ChEBI" id="CHEBI:30616"/>
        <dbReference type="ChEBI" id="CHEBI:46858"/>
        <dbReference type="ChEBI" id="CHEBI:61978"/>
        <dbReference type="ChEBI" id="CHEBI:456216"/>
        <dbReference type="EC" id="2.7.10.1"/>
    </reaction>
</comment>
<dbReference type="EC" id="2.7.10.1" evidence="2"/>
<gene>
    <name evidence="11" type="primary">LOC108616021</name>
</gene>
<keyword evidence="4 11" id="KW-0418">Kinase</keyword>
<dbReference type="InterPro" id="IPR017441">
    <property type="entry name" value="Protein_kinase_ATP_BS"/>
</dbReference>
<dbReference type="Gene3D" id="3.30.200.20">
    <property type="entry name" value="Phosphorylase Kinase, domain 1"/>
    <property type="match status" value="1"/>
</dbReference>
<keyword evidence="6" id="KW-0067">ATP-binding</keyword>
<feature type="transmembrane region" description="Helical" evidence="8">
    <location>
        <begin position="404"/>
        <end position="425"/>
    </location>
</feature>
<dbReference type="SMART" id="SM00219">
    <property type="entry name" value="TyrKc"/>
    <property type="match status" value="1"/>
</dbReference>
<dbReference type="InterPro" id="IPR036116">
    <property type="entry name" value="FN3_sf"/>
</dbReference>
<evidence type="ECO:0000256" key="5">
    <source>
        <dbReference type="ARBA" id="ARBA00051243"/>
    </source>
</evidence>
<feature type="domain" description="Protein kinase" evidence="9">
    <location>
        <begin position="487"/>
        <end position="888"/>
    </location>
</feature>
<reference evidence="11" key="3">
    <citation type="submission" date="2025-08" db="UniProtKB">
        <authorList>
            <consortium name="RefSeq"/>
        </authorList>
    </citation>
    <scope>IDENTIFICATION</scope>
    <source>
        <tissue evidence="11">Whole organism</tissue>
    </source>
</reference>
<reference evidence="10" key="2">
    <citation type="journal article" date="2016" name="G3 (Bethesda)">
        <title>Genome Evolution in Three Species of Cactophilic Drosophila.</title>
        <authorList>
            <person name="Sanchez-Flores A."/>
            <person name="Penazola F."/>
            <person name="Carpinteyro-Ponce J."/>
            <person name="Nazario-Yepiz N."/>
            <person name="Abreu-Goodger C."/>
            <person name="Machado C.A."/>
            <person name="Markow T.A."/>
        </authorList>
    </citation>
    <scope>NUCLEOTIDE SEQUENCE [LARGE SCALE GENOMIC DNA]</scope>
</reference>
<dbReference type="PANTHER" id="PTHR24416">
    <property type="entry name" value="TYROSINE-PROTEIN KINASE RECEPTOR"/>
    <property type="match status" value="1"/>
</dbReference>
<feature type="binding site" evidence="6">
    <location>
        <position position="514"/>
    </location>
    <ligand>
        <name>ATP</name>
        <dbReference type="ChEBI" id="CHEBI:30616"/>
    </ligand>
</feature>
<reference evidence="10" key="1">
    <citation type="journal article" date="1997" name="Nucleic Acids Res.">
        <title>tRNAscan-SE: a program for improved detection of transfer RNA genes in genomic sequence.</title>
        <authorList>
            <person name="Lowe T.M."/>
            <person name="Eddy S.R."/>
        </authorList>
    </citation>
    <scope>NUCLEOTIDE SEQUENCE [LARGE SCALE GENOMIC DNA]</scope>
</reference>
<keyword evidence="8" id="KW-1133">Transmembrane helix</keyword>
<keyword evidence="6" id="KW-0547">Nucleotide-binding</keyword>
<dbReference type="Proteomes" id="UP000694904">
    <property type="component" value="Chromosome 5"/>
</dbReference>
<dbReference type="InterPro" id="IPR020635">
    <property type="entry name" value="Tyr_kinase_cat_dom"/>
</dbReference>
<keyword evidence="10" id="KW-1185">Reference proteome</keyword>
<name>A0ABM1PGV8_DROAR</name>
<evidence type="ECO:0000256" key="3">
    <source>
        <dbReference type="ARBA" id="ARBA00022679"/>
    </source>
</evidence>
<evidence type="ECO:0000259" key="9">
    <source>
        <dbReference type="PROSITE" id="PS50011"/>
    </source>
</evidence>
<dbReference type="RefSeq" id="XP_017866444.1">
    <property type="nucleotide sequence ID" value="XM_018010955.1"/>
</dbReference>
<feature type="compositionally biased region" description="Basic and acidic residues" evidence="7">
    <location>
        <begin position="912"/>
        <end position="925"/>
    </location>
</feature>
<dbReference type="SUPFAM" id="SSF49265">
    <property type="entry name" value="Fibronectin type III"/>
    <property type="match status" value="1"/>
</dbReference>
<evidence type="ECO:0000256" key="2">
    <source>
        <dbReference type="ARBA" id="ARBA00011902"/>
    </source>
</evidence>
<dbReference type="SUPFAM" id="SSF56112">
    <property type="entry name" value="Protein kinase-like (PK-like)"/>
    <property type="match status" value="1"/>
</dbReference>
<dbReference type="CDD" id="cd00192">
    <property type="entry name" value="PTKc"/>
    <property type="match status" value="1"/>
</dbReference>
<keyword evidence="8" id="KW-0472">Membrane</keyword>
<evidence type="ECO:0000313" key="11">
    <source>
        <dbReference type="RefSeq" id="XP_017866444.1"/>
    </source>
</evidence>
<organism evidence="10 11">
    <name type="scientific">Drosophila arizonae</name>
    <name type="common">Fruit fly</name>
    <dbReference type="NCBI Taxonomy" id="7263"/>
    <lineage>
        <taxon>Eukaryota</taxon>
        <taxon>Metazoa</taxon>
        <taxon>Ecdysozoa</taxon>
        <taxon>Arthropoda</taxon>
        <taxon>Hexapoda</taxon>
        <taxon>Insecta</taxon>
        <taxon>Pterygota</taxon>
        <taxon>Neoptera</taxon>
        <taxon>Endopterygota</taxon>
        <taxon>Diptera</taxon>
        <taxon>Brachycera</taxon>
        <taxon>Muscomorpha</taxon>
        <taxon>Ephydroidea</taxon>
        <taxon>Drosophilidae</taxon>
        <taxon>Drosophila</taxon>
    </lineage>
</organism>
<evidence type="ECO:0000256" key="4">
    <source>
        <dbReference type="ARBA" id="ARBA00022777"/>
    </source>
</evidence>
<evidence type="ECO:0000313" key="10">
    <source>
        <dbReference type="Proteomes" id="UP000694904"/>
    </source>
</evidence>
<evidence type="ECO:0000256" key="7">
    <source>
        <dbReference type="SAM" id="MobiDB-lite"/>
    </source>
</evidence>
<comment type="subcellular location">
    <subcellularLocation>
        <location evidence="1">Membrane</location>
        <topology evidence="1">Single-pass membrane protein</topology>
    </subcellularLocation>
</comment>
<dbReference type="InterPro" id="IPR008266">
    <property type="entry name" value="Tyr_kinase_AS"/>
</dbReference>